<dbReference type="AlphaFoldDB" id="A0A0F9HPB7"/>
<dbReference type="SUPFAM" id="SSF53098">
    <property type="entry name" value="Ribonuclease H-like"/>
    <property type="match status" value="1"/>
</dbReference>
<evidence type="ECO:0000313" key="2">
    <source>
        <dbReference type="EMBL" id="KKL76962.1"/>
    </source>
</evidence>
<dbReference type="GO" id="GO:0004523">
    <property type="term" value="F:RNA-DNA hybrid ribonuclease activity"/>
    <property type="evidence" value="ECO:0007669"/>
    <property type="project" value="InterPro"/>
</dbReference>
<sequence length="62" mass="7021">MTKPDLTLENKLWDEGFRVIGCDEAGRGTWAGSLWVGAVTLREKDIPTVQEMIADYHLRDSK</sequence>
<dbReference type="Pfam" id="PF01351">
    <property type="entry name" value="RNase_HII"/>
    <property type="match status" value="1"/>
</dbReference>
<evidence type="ECO:0000259" key="1">
    <source>
        <dbReference type="PROSITE" id="PS51975"/>
    </source>
</evidence>
<feature type="domain" description="RNase H type-2" evidence="1">
    <location>
        <begin position="17"/>
        <end position="62"/>
    </location>
</feature>
<dbReference type="InterPro" id="IPR024567">
    <property type="entry name" value="RNase_HII/HIII_dom"/>
</dbReference>
<comment type="caution">
    <text evidence="2">The sequence shown here is derived from an EMBL/GenBank/DDBJ whole genome shotgun (WGS) entry which is preliminary data.</text>
</comment>
<dbReference type="PROSITE" id="PS51975">
    <property type="entry name" value="RNASE_H_2"/>
    <property type="match status" value="1"/>
</dbReference>
<name>A0A0F9HPB7_9ZZZZ</name>
<dbReference type="GO" id="GO:0003676">
    <property type="term" value="F:nucleic acid binding"/>
    <property type="evidence" value="ECO:0007669"/>
    <property type="project" value="InterPro"/>
</dbReference>
<feature type="non-terminal residue" evidence="2">
    <location>
        <position position="62"/>
    </location>
</feature>
<dbReference type="Gene3D" id="3.30.420.10">
    <property type="entry name" value="Ribonuclease H-like superfamily/Ribonuclease H"/>
    <property type="match status" value="1"/>
</dbReference>
<accession>A0A0F9HPB7</accession>
<protein>
    <recommendedName>
        <fullName evidence="1">RNase H type-2 domain-containing protein</fullName>
    </recommendedName>
</protein>
<gene>
    <name evidence="2" type="ORF">LCGC14_2039690</name>
</gene>
<proteinExistence type="predicted"/>
<dbReference type="InterPro" id="IPR012337">
    <property type="entry name" value="RNaseH-like_sf"/>
</dbReference>
<organism evidence="2">
    <name type="scientific">marine sediment metagenome</name>
    <dbReference type="NCBI Taxonomy" id="412755"/>
    <lineage>
        <taxon>unclassified sequences</taxon>
        <taxon>metagenomes</taxon>
        <taxon>ecological metagenomes</taxon>
    </lineage>
</organism>
<reference evidence="2" key="1">
    <citation type="journal article" date="2015" name="Nature">
        <title>Complex archaea that bridge the gap between prokaryotes and eukaryotes.</title>
        <authorList>
            <person name="Spang A."/>
            <person name="Saw J.H."/>
            <person name="Jorgensen S.L."/>
            <person name="Zaremba-Niedzwiedzka K."/>
            <person name="Martijn J."/>
            <person name="Lind A.E."/>
            <person name="van Eijk R."/>
            <person name="Schleper C."/>
            <person name="Guy L."/>
            <person name="Ettema T.J."/>
        </authorList>
    </citation>
    <scope>NUCLEOTIDE SEQUENCE</scope>
</reference>
<dbReference type="EMBL" id="LAZR01023891">
    <property type="protein sequence ID" value="KKL76962.1"/>
    <property type="molecule type" value="Genomic_DNA"/>
</dbReference>
<dbReference type="InterPro" id="IPR036397">
    <property type="entry name" value="RNaseH_sf"/>
</dbReference>